<feature type="domain" description="Glycosyl transferase family 1" evidence="1">
    <location>
        <begin position="195"/>
        <end position="259"/>
    </location>
</feature>
<dbReference type="Pfam" id="PF00534">
    <property type="entry name" value="Glycos_transf_1"/>
    <property type="match status" value="1"/>
</dbReference>
<reference evidence="2" key="1">
    <citation type="submission" date="2018-05" db="EMBL/GenBank/DDBJ databases">
        <authorList>
            <person name="Lanie J.A."/>
            <person name="Ng W.-L."/>
            <person name="Kazmierczak K.M."/>
            <person name="Andrzejewski T.M."/>
            <person name="Davidsen T.M."/>
            <person name="Wayne K.J."/>
            <person name="Tettelin H."/>
            <person name="Glass J.I."/>
            <person name="Rusch D."/>
            <person name="Podicherti R."/>
            <person name="Tsui H.-C.T."/>
            <person name="Winkler M.E."/>
        </authorList>
    </citation>
    <scope>NUCLEOTIDE SEQUENCE</scope>
</reference>
<feature type="non-terminal residue" evidence="2">
    <location>
        <position position="1"/>
    </location>
</feature>
<dbReference type="InterPro" id="IPR001296">
    <property type="entry name" value="Glyco_trans_1"/>
</dbReference>
<feature type="non-terminal residue" evidence="2">
    <location>
        <position position="290"/>
    </location>
</feature>
<dbReference type="EMBL" id="UINC01146882">
    <property type="protein sequence ID" value="SVD37865.1"/>
    <property type="molecule type" value="Genomic_DNA"/>
</dbReference>
<dbReference type="SUPFAM" id="SSF53756">
    <property type="entry name" value="UDP-Glycosyltransferase/glycogen phosphorylase"/>
    <property type="match status" value="1"/>
</dbReference>
<sequence length="290" mass="34320">SNNNIRPFITYRTKRKIQWACDFIPLRKIHTLINKDDIFFCFERFPNKYLSRILEKTEHSYLMLNYEYYTSDDNNYHMLFNKIFCKSKIAFEGCKEDGLNNLKYLPWILWNFPIAQPSPLGENIKVMFNGGTGGFQDRRNFASIIDLLKNYSDDDVEFILKFTTDIRRWTKKILNKNLDFIKSDKRTQLICSDLNRSQYQSFLFGNDINLAPSKFEGFGLTLLEALHSRIPTITSDCSPMNEIIHHDVNGLCIATREVGKIRKQPICEINREKFIQEFSRLVKDRDKLYK</sequence>
<name>A0A382UVR0_9ZZZZ</name>
<evidence type="ECO:0000259" key="1">
    <source>
        <dbReference type="Pfam" id="PF00534"/>
    </source>
</evidence>
<gene>
    <name evidence="2" type="ORF">METZ01_LOCUS390719</name>
</gene>
<proteinExistence type="predicted"/>
<accession>A0A382UVR0</accession>
<dbReference type="GO" id="GO:0016757">
    <property type="term" value="F:glycosyltransferase activity"/>
    <property type="evidence" value="ECO:0007669"/>
    <property type="project" value="InterPro"/>
</dbReference>
<evidence type="ECO:0000313" key="2">
    <source>
        <dbReference type="EMBL" id="SVD37865.1"/>
    </source>
</evidence>
<organism evidence="2">
    <name type="scientific">marine metagenome</name>
    <dbReference type="NCBI Taxonomy" id="408172"/>
    <lineage>
        <taxon>unclassified sequences</taxon>
        <taxon>metagenomes</taxon>
        <taxon>ecological metagenomes</taxon>
    </lineage>
</organism>
<protein>
    <recommendedName>
        <fullName evidence="1">Glycosyl transferase family 1 domain-containing protein</fullName>
    </recommendedName>
</protein>
<dbReference type="AlphaFoldDB" id="A0A382UVR0"/>
<dbReference type="Gene3D" id="3.40.50.2000">
    <property type="entry name" value="Glycogen Phosphorylase B"/>
    <property type="match status" value="1"/>
</dbReference>